<evidence type="ECO:0008006" key="2">
    <source>
        <dbReference type="Google" id="ProtNLM"/>
    </source>
</evidence>
<protein>
    <recommendedName>
        <fullName evidence="2">UVR domain-containing protein</fullName>
    </recommendedName>
</protein>
<feature type="non-terminal residue" evidence="1">
    <location>
        <position position="108"/>
    </location>
</feature>
<dbReference type="EMBL" id="BART01012428">
    <property type="protein sequence ID" value="GAG80853.1"/>
    <property type="molecule type" value="Genomic_DNA"/>
</dbReference>
<gene>
    <name evidence="1" type="ORF">S01H4_25949</name>
</gene>
<accession>X1B9N8</accession>
<comment type="caution">
    <text evidence="1">The sequence shown here is derived from an EMBL/GenBank/DDBJ whole genome shotgun (WGS) entry which is preliminary data.</text>
</comment>
<evidence type="ECO:0000313" key="1">
    <source>
        <dbReference type="EMBL" id="GAG80853.1"/>
    </source>
</evidence>
<sequence length="108" mass="12819">MLIITRSTFFQYQIIAGYDSGDVLIWDLLMEEHEQLLKELRSKLKNVEDLIVKNNYSEAIEQLNYVLETADVFNFEDIKAVAFEKLKNLRDPEETLKIVKKILEFEFE</sequence>
<name>X1B9N8_9ZZZZ</name>
<proteinExistence type="predicted"/>
<dbReference type="AlphaFoldDB" id="X1B9N8"/>
<reference evidence="1" key="1">
    <citation type="journal article" date="2014" name="Front. Microbiol.">
        <title>High frequency of phylogenetically diverse reductive dehalogenase-homologous genes in deep subseafloor sedimentary metagenomes.</title>
        <authorList>
            <person name="Kawai M."/>
            <person name="Futagami T."/>
            <person name="Toyoda A."/>
            <person name="Takaki Y."/>
            <person name="Nishi S."/>
            <person name="Hori S."/>
            <person name="Arai W."/>
            <person name="Tsubouchi T."/>
            <person name="Morono Y."/>
            <person name="Uchiyama I."/>
            <person name="Ito T."/>
            <person name="Fujiyama A."/>
            <person name="Inagaki F."/>
            <person name="Takami H."/>
        </authorList>
    </citation>
    <scope>NUCLEOTIDE SEQUENCE</scope>
    <source>
        <strain evidence="1">Expedition CK06-06</strain>
    </source>
</reference>
<organism evidence="1">
    <name type="scientific">marine sediment metagenome</name>
    <dbReference type="NCBI Taxonomy" id="412755"/>
    <lineage>
        <taxon>unclassified sequences</taxon>
        <taxon>metagenomes</taxon>
        <taxon>ecological metagenomes</taxon>
    </lineage>
</organism>